<evidence type="ECO:0000313" key="2">
    <source>
        <dbReference type="Proteomes" id="UP000300142"/>
    </source>
</evidence>
<dbReference type="AlphaFoldDB" id="A0A480A986"/>
<proteinExistence type="predicted"/>
<keyword evidence="2" id="KW-1185">Reference proteome</keyword>
<evidence type="ECO:0000313" key="1">
    <source>
        <dbReference type="EMBL" id="GCL40303.1"/>
    </source>
</evidence>
<dbReference type="Proteomes" id="UP000300142">
    <property type="component" value="Unassembled WGS sequence"/>
</dbReference>
<reference evidence="2" key="1">
    <citation type="submission" date="2019-02" db="EMBL/GenBank/DDBJ databases">
        <title>Draft genome sequence of Sphaerospermopsis reniformis NIES-1949.</title>
        <authorList>
            <person name="Yamaguchi H."/>
            <person name="Suzuki S."/>
            <person name="Kawachi M."/>
        </authorList>
    </citation>
    <scope>NUCLEOTIDE SEQUENCE [LARGE SCALE GENOMIC DNA]</scope>
    <source>
        <strain evidence="2">NIES-1949</strain>
    </source>
</reference>
<protein>
    <submittedName>
        <fullName evidence="1">Uncharacterized protein</fullName>
    </submittedName>
</protein>
<comment type="caution">
    <text evidence="1">The sequence shown here is derived from an EMBL/GenBank/DDBJ whole genome shotgun (WGS) entry which is preliminary data.</text>
</comment>
<dbReference type="EMBL" id="BJCE01000569">
    <property type="protein sequence ID" value="GCL40303.1"/>
    <property type="molecule type" value="Genomic_DNA"/>
</dbReference>
<name>A0A480A986_9CYAN</name>
<accession>A0A480A986</accession>
<sequence>MSEEMLEAVKSVSKKEGIPYQRYIRRAIERSLGAEY</sequence>
<gene>
    <name evidence="1" type="ORF">SR1949_54410</name>
</gene>
<dbReference type="Pfam" id="PF12441">
    <property type="entry name" value="CopG_antitoxin"/>
    <property type="match status" value="1"/>
</dbReference>
<organism evidence="1 2">
    <name type="scientific">Sphaerospermopsis reniformis</name>
    <dbReference type="NCBI Taxonomy" id="531300"/>
    <lineage>
        <taxon>Bacteria</taxon>
        <taxon>Bacillati</taxon>
        <taxon>Cyanobacteriota</taxon>
        <taxon>Cyanophyceae</taxon>
        <taxon>Nostocales</taxon>
        <taxon>Aphanizomenonaceae</taxon>
        <taxon>Sphaerospermopsis</taxon>
    </lineage>
</organism>
<dbReference type="InterPro" id="IPR022148">
    <property type="entry name" value="CopG_antitoxin"/>
</dbReference>